<dbReference type="Gene3D" id="1.20.1560.10">
    <property type="entry name" value="ABC transporter type 1, transmembrane domain"/>
    <property type="match status" value="1"/>
</dbReference>
<keyword evidence="5 8" id="KW-1133">Transmembrane helix</keyword>
<evidence type="ECO:0000256" key="3">
    <source>
        <dbReference type="ARBA" id="ARBA00022741"/>
    </source>
</evidence>
<dbReference type="CDD" id="cd03228">
    <property type="entry name" value="ABCC_MRP_Like"/>
    <property type="match status" value="1"/>
</dbReference>
<dbReference type="OrthoDB" id="9806127at2"/>
<dbReference type="PANTHER" id="PTHR43394">
    <property type="entry name" value="ATP-DEPENDENT PERMEASE MDL1, MITOCHONDRIAL"/>
    <property type="match status" value="1"/>
</dbReference>
<feature type="compositionally biased region" description="Basic and acidic residues" evidence="7">
    <location>
        <begin position="16"/>
        <end position="36"/>
    </location>
</feature>
<sequence length="662" mass="71018">MKLWGTWRHTATSTEPHQKPDDEPDDRRDTAPDDRSGLETAYWETHDEELLNAGLAAIARRLPFLVASALRLAWQAGRRDTAVALAGNVLAGAFTVYGFVATSDVLTSLFAGGPTPGRVRDALPSLALLAAAATLRGALLTAATWAQARLKPQVERLAETRLLDLTTRVDLAAFDDDDFHNAMRRARDSGVPDTATVVETTIAALTATVGVASATAALGLLHPLLMPLLLLTALPAGWAAVRAGKLGYQAFYRLSAARRRKFMLSDLMAERQPAAEVRAFDLRDFLLAEYAKVAALEQRVQLDVARRRTAVKAGGDLLTGAATLGVYAALAALLAAGVIPLAVAGTAVLAIRTGQTSLAGLVQTLNRLYEAGLYFGDYLTFHALATTRTTPTAQAPTGTGVTPAAPARLARLTADHVTFTYPGADRPALREAAVTVARGEVIALVGENGSGKTTLAKLLAGLYHPQSGAIRWNGADITRLDLRGLISVIAQDHTRWPLTVRENILMGRPLDQARLAEAATAAGADEVVATLTHGYDSLLDRRFRGGHDLSGGQWQRIAVARGFYRDAELVIFDEPTSALDARAEHALFERIRKHADGRAIVLITHRLASVRYADRIYVLDHGRVTEQGTHTELMALGGLYAELYGLQAAAYRLDDHADHPHG</sequence>
<evidence type="ECO:0000256" key="4">
    <source>
        <dbReference type="ARBA" id="ARBA00022840"/>
    </source>
</evidence>
<protein>
    <submittedName>
        <fullName evidence="11">ATP-binding cassette, subfamily C</fullName>
    </submittedName>
</protein>
<dbReference type="GO" id="GO:0005886">
    <property type="term" value="C:plasma membrane"/>
    <property type="evidence" value="ECO:0007669"/>
    <property type="project" value="UniProtKB-SubCell"/>
</dbReference>
<evidence type="ECO:0000256" key="5">
    <source>
        <dbReference type="ARBA" id="ARBA00022989"/>
    </source>
</evidence>
<dbReference type="PANTHER" id="PTHR43394:SF1">
    <property type="entry name" value="ATP-BINDING CASSETTE SUB-FAMILY B MEMBER 10, MITOCHONDRIAL"/>
    <property type="match status" value="1"/>
</dbReference>
<dbReference type="PROSITE" id="PS50929">
    <property type="entry name" value="ABC_TM1F"/>
    <property type="match status" value="1"/>
</dbReference>
<keyword evidence="12" id="KW-1185">Reference proteome</keyword>
<dbReference type="InterPro" id="IPR003439">
    <property type="entry name" value="ABC_transporter-like_ATP-bd"/>
</dbReference>
<dbReference type="Pfam" id="PF00005">
    <property type="entry name" value="ABC_tran"/>
    <property type="match status" value="1"/>
</dbReference>
<evidence type="ECO:0000256" key="6">
    <source>
        <dbReference type="ARBA" id="ARBA00023136"/>
    </source>
</evidence>
<dbReference type="InterPro" id="IPR003593">
    <property type="entry name" value="AAA+_ATPase"/>
</dbReference>
<feature type="region of interest" description="Disordered" evidence="7">
    <location>
        <begin position="1"/>
        <end position="36"/>
    </location>
</feature>
<feature type="domain" description="ABC transmembrane type-1" evidence="10">
    <location>
        <begin position="82"/>
        <end position="370"/>
    </location>
</feature>
<dbReference type="InterPro" id="IPR011527">
    <property type="entry name" value="ABC1_TM_dom"/>
</dbReference>
<evidence type="ECO:0000256" key="1">
    <source>
        <dbReference type="ARBA" id="ARBA00004651"/>
    </source>
</evidence>
<dbReference type="GO" id="GO:0015421">
    <property type="term" value="F:ABC-type oligopeptide transporter activity"/>
    <property type="evidence" value="ECO:0007669"/>
    <property type="project" value="TreeGrafter"/>
</dbReference>
<evidence type="ECO:0000259" key="9">
    <source>
        <dbReference type="PROSITE" id="PS50893"/>
    </source>
</evidence>
<dbReference type="PROSITE" id="PS00211">
    <property type="entry name" value="ABC_TRANSPORTER_1"/>
    <property type="match status" value="1"/>
</dbReference>
<dbReference type="AlphaFoldDB" id="A0A1H7ISF3"/>
<feature type="transmembrane region" description="Helical" evidence="8">
    <location>
        <begin position="82"/>
        <end position="102"/>
    </location>
</feature>
<keyword evidence="3" id="KW-0547">Nucleotide-binding</keyword>
<dbReference type="InterPro" id="IPR039421">
    <property type="entry name" value="Type_1_exporter"/>
</dbReference>
<feature type="domain" description="ABC transporter" evidence="9">
    <location>
        <begin position="412"/>
        <end position="646"/>
    </location>
</feature>
<dbReference type="Proteomes" id="UP000198953">
    <property type="component" value="Unassembled WGS sequence"/>
</dbReference>
<feature type="transmembrane region" description="Helical" evidence="8">
    <location>
        <begin position="224"/>
        <end position="241"/>
    </location>
</feature>
<dbReference type="GO" id="GO:0005524">
    <property type="term" value="F:ATP binding"/>
    <property type="evidence" value="ECO:0007669"/>
    <property type="project" value="UniProtKB-KW"/>
</dbReference>
<dbReference type="InterPro" id="IPR027417">
    <property type="entry name" value="P-loop_NTPase"/>
</dbReference>
<dbReference type="PROSITE" id="PS50893">
    <property type="entry name" value="ABC_TRANSPORTER_2"/>
    <property type="match status" value="1"/>
</dbReference>
<feature type="transmembrane region" description="Helical" evidence="8">
    <location>
        <begin position="317"/>
        <end position="343"/>
    </location>
</feature>
<evidence type="ECO:0000256" key="2">
    <source>
        <dbReference type="ARBA" id="ARBA00022692"/>
    </source>
</evidence>
<reference evidence="11 12" key="1">
    <citation type="submission" date="2016-10" db="EMBL/GenBank/DDBJ databases">
        <authorList>
            <person name="de Groot N.N."/>
        </authorList>
    </citation>
    <scope>NUCLEOTIDE SEQUENCE [LARGE SCALE GENOMIC DNA]</scope>
    <source>
        <strain evidence="11 12">DSM 43357</strain>
    </source>
</reference>
<organism evidence="11 12">
    <name type="scientific">Nonomuraea pusilla</name>
    <dbReference type="NCBI Taxonomy" id="46177"/>
    <lineage>
        <taxon>Bacteria</taxon>
        <taxon>Bacillati</taxon>
        <taxon>Actinomycetota</taxon>
        <taxon>Actinomycetes</taxon>
        <taxon>Streptosporangiales</taxon>
        <taxon>Streptosporangiaceae</taxon>
        <taxon>Nonomuraea</taxon>
    </lineage>
</organism>
<dbReference type="InterPro" id="IPR036640">
    <property type="entry name" value="ABC1_TM_sf"/>
</dbReference>
<evidence type="ECO:0000313" key="11">
    <source>
        <dbReference type="EMBL" id="SEK64647.1"/>
    </source>
</evidence>
<comment type="subcellular location">
    <subcellularLocation>
        <location evidence="1">Cell membrane</location>
        <topology evidence="1">Multi-pass membrane protein</topology>
    </subcellularLocation>
</comment>
<evidence type="ECO:0000313" key="12">
    <source>
        <dbReference type="Proteomes" id="UP000198953"/>
    </source>
</evidence>
<accession>A0A1H7ISF3</accession>
<dbReference type="SUPFAM" id="SSF90123">
    <property type="entry name" value="ABC transporter transmembrane region"/>
    <property type="match status" value="1"/>
</dbReference>
<dbReference type="EMBL" id="FOBF01000002">
    <property type="protein sequence ID" value="SEK64647.1"/>
    <property type="molecule type" value="Genomic_DNA"/>
</dbReference>
<dbReference type="SUPFAM" id="SSF52540">
    <property type="entry name" value="P-loop containing nucleoside triphosphate hydrolases"/>
    <property type="match status" value="1"/>
</dbReference>
<keyword evidence="6 8" id="KW-0472">Membrane</keyword>
<gene>
    <name evidence="11" type="ORF">SAMN05660976_00897</name>
</gene>
<evidence type="ECO:0000256" key="8">
    <source>
        <dbReference type="SAM" id="Phobius"/>
    </source>
</evidence>
<dbReference type="SMART" id="SM00382">
    <property type="entry name" value="AAA"/>
    <property type="match status" value="1"/>
</dbReference>
<dbReference type="RefSeq" id="WP_091098479.1">
    <property type="nucleotide sequence ID" value="NZ_FOBF01000002.1"/>
</dbReference>
<evidence type="ECO:0000259" key="10">
    <source>
        <dbReference type="PROSITE" id="PS50929"/>
    </source>
</evidence>
<dbReference type="InterPro" id="IPR017871">
    <property type="entry name" value="ABC_transporter-like_CS"/>
</dbReference>
<dbReference type="GO" id="GO:0016887">
    <property type="term" value="F:ATP hydrolysis activity"/>
    <property type="evidence" value="ECO:0007669"/>
    <property type="project" value="InterPro"/>
</dbReference>
<keyword evidence="2 8" id="KW-0812">Transmembrane</keyword>
<name>A0A1H7ISF3_9ACTN</name>
<keyword evidence="4 11" id="KW-0067">ATP-binding</keyword>
<evidence type="ECO:0000256" key="7">
    <source>
        <dbReference type="SAM" id="MobiDB-lite"/>
    </source>
</evidence>
<dbReference type="STRING" id="46177.SAMN05660976_00897"/>
<proteinExistence type="predicted"/>
<dbReference type="Gene3D" id="3.40.50.300">
    <property type="entry name" value="P-loop containing nucleotide triphosphate hydrolases"/>
    <property type="match status" value="1"/>
</dbReference>